<dbReference type="Gramene" id="KGN60901">
    <property type="protein sequence ID" value="KGN60901"/>
    <property type="gene ID" value="Csa_2G021720"/>
</dbReference>
<reference evidence="1 2" key="4">
    <citation type="journal article" date="2011" name="BMC Genomics">
        <title>RNA-Seq improves annotation of protein-coding genes in the cucumber genome.</title>
        <authorList>
            <person name="Li Z."/>
            <person name="Zhang Z."/>
            <person name="Yan P."/>
            <person name="Huang S."/>
            <person name="Fei Z."/>
            <person name="Lin K."/>
        </authorList>
    </citation>
    <scope>NUCLEOTIDE SEQUENCE [LARGE SCALE GENOMIC DNA]</scope>
    <source>
        <strain evidence="2">cv. 9930</strain>
    </source>
</reference>
<name>A0A0A0LLP7_CUCSA</name>
<proteinExistence type="predicted"/>
<dbReference type="AlphaFoldDB" id="A0A0A0LLP7"/>
<reference evidence="1 2" key="3">
    <citation type="journal article" date="2010" name="BMC Genomics">
        <title>Transcriptome sequencing and comparative analysis of cucumber flowers with different sex types.</title>
        <authorList>
            <person name="Guo S."/>
            <person name="Zheng Y."/>
            <person name="Joung J.G."/>
            <person name="Liu S."/>
            <person name="Zhang Z."/>
            <person name="Crasta O.R."/>
            <person name="Sobral B.W."/>
            <person name="Xu Y."/>
            <person name="Huang S."/>
            <person name="Fei Z."/>
        </authorList>
    </citation>
    <scope>NUCLEOTIDE SEQUENCE [LARGE SCALE GENOMIC DNA]</scope>
    <source>
        <strain evidence="2">cv. 9930</strain>
    </source>
</reference>
<reference evidence="1 2" key="1">
    <citation type="journal article" date="2009" name="Nat. Genet.">
        <title>The genome of the cucumber, Cucumis sativus L.</title>
        <authorList>
            <person name="Huang S."/>
            <person name="Li R."/>
            <person name="Zhang Z."/>
            <person name="Li L."/>
            <person name="Gu X."/>
            <person name="Fan W."/>
            <person name="Lucas W.J."/>
            <person name="Wang X."/>
            <person name="Xie B."/>
            <person name="Ni P."/>
            <person name="Ren Y."/>
            <person name="Zhu H."/>
            <person name="Li J."/>
            <person name="Lin K."/>
            <person name="Jin W."/>
            <person name="Fei Z."/>
            <person name="Li G."/>
            <person name="Staub J."/>
            <person name="Kilian A."/>
            <person name="van der Vossen E.A."/>
            <person name="Wu Y."/>
            <person name="Guo J."/>
            <person name="He J."/>
            <person name="Jia Z."/>
            <person name="Ren Y."/>
            <person name="Tian G."/>
            <person name="Lu Y."/>
            <person name="Ruan J."/>
            <person name="Qian W."/>
            <person name="Wang M."/>
            <person name="Huang Q."/>
            <person name="Li B."/>
            <person name="Xuan Z."/>
            <person name="Cao J."/>
            <person name="Asan"/>
            <person name="Wu Z."/>
            <person name="Zhang J."/>
            <person name="Cai Q."/>
            <person name="Bai Y."/>
            <person name="Zhao B."/>
            <person name="Han Y."/>
            <person name="Li Y."/>
            <person name="Li X."/>
            <person name="Wang S."/>
            <person name="Shi Q."/>
            <person name="Liu S."/>
            <person name="Cho W.K."/>
            <person name="Kim J.Y."/>
            <person name="Xu Y."/>
            <person name="Heller-Uszynska K."/>
            <person name="Miao H."/>
            <person name="Cheng Z."/>
            <person name="Zhang S."/>
            <person name="Wu J."/>
            <person name="Yang Y."/>
            <person name="Kang H."/>
            <person name="Li M."/>
            <person name="Liang H."/>
            <person name="Ren X."/>
            <person name="Shi Z."/>
            <person name="Wen M."/>
            <person name="Jian M."/>
            <person name="Yang H."/>
            <person name="Zhang G."/>
            <person name="Yang Z."/>
            <person name="Chen R."/>
            <person name="Liu S."/>
            <person name="Li J."/>
            <person name="Ma L."/>
            <person name="Liu H."/>
            <person name="Zhou Y."/>
            <person name="Zhao J."/>
            <person name="Fang X."/>
            <person name="Li G."/>
            <person name="Fang L."/>
            <person name="Li Y."/>
            <person name="Liu D."/>
            <person name="Zheng H."/>
            <person name="Zhang Y."/>
            <person name="Qin N."/>
            <person name="Li Z."/>
            <person name="Yang G."/>
            <person name="Yang S."/>
            <person name="Bolund L."/>
            <person name="Kristiansen K."/>
            <person name="Zheng H."/>
            <person name="Li S."/>
            <person name="Zhang X."/>
            <person name="Yang H."/>
            <person name="Wang J."/>
            <person name="Sun R."/>
            <person name="Zhang B."/>
            <person name="Jiang S."/>
            <person name="Wang J."/>
            <person name="Du Y."/>
            <person name="Li S."/>
        </authorList>
    </citation>
    <scope>NUCLEOTIDE SEQUENCE [LARGE SCALE GENOMIC DNA]</scope>
    <source>
        <strain evidence="2">cv. 9930</strain>
    </source>
</reference>
<sequence length="224" mass="25780">MEGCFNYCCQLSWLGSRNHKDNNSSAFREFVLMNSGIPEWLSYQTTSDSIRVSFQHNRNTERTLATSVTFRVDGDSYQGMALVSCNIFIGCRLKSCYMRKFPTSTSEYTWYKNLVKSFAQEVSAKSDCKYGLLLVDNFLIATNSKMQAYDHVHDDIRFTPKRGMEGLTEITLSKSIWDKFVKDHNITSEILASNDSNALVRGYIDGDKLYLVTHDRQHFQEYLG</sequence>
<accession>A0A0A0LLP7</accession>
<reference evidence="1 2" key="2">
    <citation type="journal article" date="2009" name="PLoS ONE">
        <title>An integrated genetic and cytogenetic map of the cucumber genome.</title>
        <authorList>
            <person name="Ren Y."/>
            <person name="Zhang Z."/>
            <person name="Liu J."/>
            <person name="Staub J.E."/>
            <person name="Han Y."/>
            <person name="Cheng Z."/>
            <person name="Li X."/>
            <person name="Lu J."/>
            <person name="Miao H."/>
            <person name="Kang H."/>
            <person name="Xie B."/>
            <person name="Gu X."/>
            <person name="Wang X."/>
            <person name="Du Y."/>
            <person name="Jin W."/>
            <person name="Huang S."/>
        </authorList>
    </citation>
    <scope>NUCLEOTIDE SEQUENCE [LARGE SCALE GENOMIC DNA]</scope>
    <source>
        <strain evidence="2">cv. 9930</strain>
    </source>
</reference>
<protein>
    <submittedName>
        <fullName evidence="1">Uncharacterized protein</fullName>
    </submittedName>
</protein>
<gene>
    <name evidence="1" type="ORF">Csa_2G021720</name>
</gene>
<dbReference type="EMBL" id="CM002923">
    <property type="protein sequence ID" value="KGN60901.1"/>
    <property type="molecule type" value="Genomic_DNA"/>
</dbReference>
<organism evidence="1 2">
    <name type="scientific">Cucumis sativus</name>
    <name type="common">Cucumber</name>
    <dbReference type="NCBI Taxonomy" id="3659"/>
    <lineage>
        <taxon>Eukaryota</taxon>
        <taxon>Viridiplantae</taxon>
        <taxon>Streptophyta</taxon>
        <taxon>Embryophyta</taxon>
        <taxon>Tracheophyta</taxon>
        <taxon>Spermatophyta</taxon>
        <taxon>Magnoliopsida</taxon>
        <taxon>eudicotyledons</taxon>
        <taxon>Gunneridae</taxon>
        <taxon>Pentapetalae</taxon>
        <taxon>rosids</taxon>
        <taxon>fabids</taxon>
        <taxon>Cucurbitales</taxon>
        <taxon>Cucurbitaceae</taxon>
        <taxon>Benincaseae</taxon>
        <taxon>Cucumis</taxon>
    </lineage>
</organism>
<evidence type="ECO:0000313" key="2">
    <source>
        <dbReference type="Proteomes" id="UP000029981"/>
    </source>
</evidence>
<keyword evidence="2" id="KW-1185">Reference proteome</keyword>
<dbReference type="Proteomes" id="UP000029981">
    <property type="component" value="Chromosome 2"/>
</dbReference>
<evidence type="ECO:0000313" key="1">
    <source>
        <dbReference type="EMBL" id="KGN60901.1"/>
    </source>
</evidence>